<dbReference type="PANTHER" id="PTHR43685">
    <property type="entry name" value="GLYCOSYLTRANSFERASE"/>
    <property type="match status" value="1"/>
</dbReference>
<dbReference type="InterPro" id="IPR029063">
    <property type="entry name" value="SAM-dependent_MTases_sf"/>
</dbReference>
<feature type="domain" description="Glycosyltransferase 2-like" evidence="2">
    <location>
        <begin position="96"/>
        <end position="215"/>
    </location>
</feature>
<dbReference type="InterPro" id="IPR006342">
    <property type="entry name" value="FkbM_mtfrase"/>
</dbReference>
<dbReference type="Pfam" id="PF00535">
    <property type="entry name" value="Glycos_transf_2"/>
    <property type="match status" value="1"/>
</dbReference>
<reference evidence="4 5" key="1">
    <citation type="journal article" date="2019" name="Int. J. Syst. Evol. Microbiol.">
        <title>The Global Catalogue of Microorganisms (GCM) 10K type strain sequencing project: providing services to taxonomists for standard genome sequencing and annotation.</title>
        <authorList>
            <consortium name="The Broad Institute Genomics Platform"/>
            <consortium name="The Broad Institute Genome Sequencing Center for Infectious Disease"/>
            <person name="Wu L."/>
            <person name="Ma J."/>
        </authorList>
    </citation>
    <scope>NUCLEOTIDE SEQUENCE [LARGE SCALE GENOMIC DNA]</scope>
    <source>
        <strain evidence="4 5">CGMCC 1.12121</strain>
    </source>
</reference>
<dbReference type="SUPFAM" id="SSF53335">
    <property type="entry name" value="S-adenosyl-L-methionine-dependent methyltransferases"/>
    <property type="match status" value="1"/>
</dbReference>
<dbReference type="Gene3D" id="3.40.50.150">
    <property type="entry name" value="Vaccinia Virus protein VP39"/>
    <property type="match status" value="1"/>
</dbReference>
<dbReference type="Gene3D" id="3.90.550.10">
    <property type="entry name" value="Spore Coat Polysaccharide Biosynthesis Protein SpsA, Chain A"/>
    <property type="match status" value="1"/>
</dbReference>
<evidence type="ECO:0000313" key="5">
    <source>
        <dbReference type="Proteomes" id="UP001597085"/>
    </source>
</evidence>
<accession>A0ABD6CQE6</accession>
<evidence type="ECO:0000256" key="1">
    <source>
        <dbReference type="SAM" id="Phobius"/>
    </source>
</evidence>
<proteinExistence type="predicted"/>
<feature type="transmembrane region" description="Helical" evidence="1">
    <location>
        <begin position="353"/>
        <end position="372"/>
    </location>
</feature>
<feature type="domain" description="Methyltransferase FkbM" evidence="3">
    <location>
        <begin position="572"/>
        <end position="762"/>
    </location>
</feature>
<gene>
    <name evidence="4" type="ORF">ACFSBX_15630</name>
</gene>
<dbReference type="CDD" id="cd00761">
    <property type="entry name" value="Glyco_tranf_GTA_type"/>
    <property type="match status" value="1"/>
</dbReference>
<feature type="transmembrane region" description="Helical" evidence="1">
    <location>
        <begin position="419"/>
        <end position="445"/>
    </location>
</feature>
<keyword evidence="4" id="KW-0489">Methyltransferase</keyword>
<dbReference type="Pfam" id="PF05050">
    <property type="entry name" value="Methyltransf_21"/>
    <property type="match status" value="1"/>
</dbReference>
<dbReference type="InterPro" id="IPR050834">
    <property type="entry name" value="Glycosyltransf_2"/>
</dbReference>
<dbReference type="AlphaFoldDB" id="A0ABD6CQE6"/>
<dbReference type="SUPFAM" id="SSF53448">
    <property type="entry name" value="Nucleotide-diphospho-sugar transferases"/>
    <property type="match status" value="1"/>
</dbReference>
<evidence type="ECO:0000313" key="4">
    <source>
        <dbReference type="EMBL" id="MFD1600376.1"/>
    </source>
</evidence>
<dbReference type="GO" id="GO:0032259">
    <property type="term" value="P:methylation"/>
    <property type="evidence" value="ECO:0007669"/>
    <property type="project" value="UniProtKB-KW"/>
</dbReference>
<dbReference type="GO" id="GO:0008168">
    <property type="term" value="F:methyltransferase activity"/>
    <property type="evidence" value="ECO:0007669"/>
    <property type="project" value="UniProtKB-KW"/>
</dbReference>
<dbReference type="InterPro" id="IPR029044">
    <property type="entry name" value="Nucleotide-diphossugar_trans"/>
</dbReference>
<sequence length="790" mass="83586">MDRPASTAGEYRRRDTVSVVDGVVFSRRPVAATRLNDAAVSLLCELDDDMFHTPAEIASETGYDTETVESLFGRLADRDFLEWRPARDPAYRPPVSIVVTVRNDRENLEGCLDALADLSYPSYEVVVVDDGSTDGTVEAATDHQLTEEGRLRLVEVGSAEEPIGIGASRNRGVAAAARDVIAFTDADCRPRPEWLADLVPCLAGHDLIGGRVRPAGGTTASAYEAVNSSLDMGAHAARVDPGGGTPYLPTANLVGTRAVFEAVPFPERNVAEDVEVCWNAVAAGFDVVYSPRGVVEHAYRSGRQFAGRRATYAASEALLARAYGRDQADRVGVPVAGLLVVVLAALAMASSGIVAGVTGGGAALVGGLAVTVDGVRIRNRERQLPDISRGDLVRSWARERLSSAYEISREVLRYYAGPLALAGILACIGGAPALAGGVLVGIVAVTTLPIAVEYRVHDPDVSVAGYAVYYLADHLGYQVGAYRGALAHWTVAHLRPDARFELVGHGASLLAGLTPRHERTDVRSVHVGGVTTRFRVETPAERWWFEDGSLGSERSIVTDLLDRLRPDDRFLDVGANVGQYSCPVGRALEGYADTGDGGRPIAAVEPHPRNVARLAENLDANDVDARIVRAAFGAANGEGILRDDSTDADADADPGIGTHALVDQPGVVDEAVSVDGDGGDESGVATDVVTGDSLVESGEIPQPTVVKIDVEGAEVDVLGGLQRTLANPACRLVYCEVHSDVPEGSQNRRESVRTTLAEHGFDVSTVREFQDGRAAIRAERGGDCGSGCTF</sequence>
<protein>
    <submittedName>
        <fullName evidence="4">FkbM family methyltransferase</fullName>
    </submittedName>
</protein>
<dbReference type="NCBIfam" id="TIGR01444">
    <property type="entry name" value="fkbM_fam"/>
    <property type="match status" value="1"/>
</dbReference>
<comment type="caution">
    <text evidence="4">The sequence shown here is derived from an EMBL/GenBank/DDBJ whole genome shotgun (WGS) entry which is preliminary data.</text>
</comment>
<keyword evidence="1" id="KW-0472">Membrane</keyword>
<evidence type="ECO:0000259" key="2">
    <source>
        <dbReference type="Pfam" id="PF00535"/>
    </source>
</evidence>
<dbReference type="PANTHER" id="PTHR43685:SF13">
    <property type="entry name" value="O ANTIGEN BIOSYNTHESIS RHAMNOSYLTRANSFERASE RFBN"/>
    <property type="match status" value="1"/>
</dbReference>
<dbReference type="Proteomes" id="UP001597085">
    <property type="component" value="Unassembled WGS sequence"/>
</dbReference>
<keyword evidence="4" id="KW-0808">Transferase</keyword>
<keyword evidence="1" id="KW-1133">Transmembrane helix</keyword>
<dbReference type="EMBL" id="JBHUDK010000014">
    <property type="protein sequence ID" value="MFD1600376.1"/>
    <property type="molecule type" value="Genomic_DNA"/>
</dbReference>
<feature type="transmembrane region" description="Helical" evidence="1">
    <location>
        <begin position="331"/>
        <end position="347"/>
    </location>
</feature>
<name>A0ABD6CQE6_9EURY</name>
<evidence type="ECO:0000259" key="3">
    <source>
        <dbReference type="Pfam" id="PF05050"/>
    </source>
</evidence>
<keyword evidence="1" id="KW-0812">Transmembrane</keyword>
<keyword evidence="5" id="KW-1185">Reference proteome</keyword>
<dbReference type="InterPro" id="IPR001173">
    <property type="entry name" value="Glyco_trans_2-like"/>
</dbReference>
<dbReference type="RefSeq" id="WP_256421913.1">
    <property type="nucleotide sequence ID" value="NZ_JANHDI010000009.1"/>
</dbReference>
<organism evidence="4 5">
    <name type="scientific">Halobellus rarus</name>
    <dbReference type="NCBI Taxonomy" id="1126237"/>
    <lineage>
        <taxon>Archaea</taxon>
        <taxon>Methanobacteriati</taxon>
        <taxon>Methanobacteriota</taxon>
        <taxon>Stenosarchaea group</taxon>
        <taxon>Halobacteria</taxon>
        <taxon>Halobacteriales</taxon>
        <taxon>Haloferacaceae</taxon>
        <taxon>Halobellus</taxon>
    </lineage>
</organism>